<accession>A9ECH9</accession>
<evidence type="ECO:0000313" key="1">
    <source>
        <dbReference type="EMBL" id="EDP94367.1"/>
    </source>
</evidence>
<dbReference type="AlphaFoldDB" id="A9ECH9"/>
<keyword evidence="2" id="KW-1185">Reference proteome</keyword>
<dbReference type="EMBL" id="ABIB01000019">
    <property type="protein sequence ID" value="EDP94367.1"/>
    <property type="molecule type" value="Genomic_DNA"/>
</dbReference>
<name>A9ECH9_9FLAO</name>
<proteinExistence type="predicted"/>
<dbReference type="HOGENOM" id="CLU_3184883_0_0_10"/>
<comment type="caution">
    <text evidence="1">The sequence shown here is derived from an EMBL/GenBank/DDBJ whole genome shotgun (WGS) entry which is preliminary data.</text>
</comment>
<organism evidence="1 2">
    <name type="scientific">Kordia algicida OT-1</name>
    <dbReference type="NCBI Taxonomy" id="391587"/>
    <lineage>
        <taxon>Bacteria</taxon>
        <taxon>Pseudomonadati</taxon>
        <taxon>Bacteroidota</taxon>
        <taxon>Flavobacteriia</taxon>
        <taxon>Flavobacteriales</taxon>
        <taxon>Flavobacteriaceae</taxon>
        <taxon>Kordia</taxon>
    </lineage>
</organism>
<gene>
    <name evidence="1" type="ORF">KAOT1_09971</name>
</gene>
<dbReference type="Proteomes" id="UP000002945">
    <property type="component" value="Unassembled WGS sequence"/>
</dbReference>
<protein>
    <submittedName>
        <fullName evidence="1">Uncharacterized protein</fullName>
    </submittedName>
</protein>
<reference evidence="1 2" key="1">
    <citation type="journal article" date="2011" name="J. Bacteriol.">
        <title>Genome sequence of the algicidal bacterium Kordia algicida OT-1.</title>
        <authorList>
            <person name="Lee H.S."/>
            <person name="Kang S.G."/>
            <person name="Kwon K.K."/>
            <person name="Lee J.H."/>
            <person name="Kim S.J."/>
        </authorList>
    </citation>
    <scope>NUCLEOTIDE SEQUENCE [LARGE SCALE GENOMIC DNA]</scope>
    <source>
        <strain evidence="1 2">OT-1</strain>
    </source>
</reference>
<sequence>MEEEKNLKEELIVNYVLKQELVPTHVPIVLVMAALNLQKEYFVLLM</sequence>
<evidence type="ECO:0000313" key="2">
    <source>
        <dbReference type="Proteomes" id="UP000002945"/>
    </source>
</evidence>